<dbReference type="SUPFAM" id="SSF56219">
    <property type="entry name" value="DNase I-like"/>
    <property type="match status" value="1"/>
</dbReference>
<gene>
    <name evidence="3" type="ORF">HTY61_16655</name>
</gene>
<dbReference type="Pfam" id="PF03372">
    <property type="entry name" value="Exo_endo_phos"/>
    <property type="match status" value="1"/>
</dbReference>
<protein>
    <submittedName>
        <fullName evidence="3">Endonuclease/exonuclease/phosphatase family protein</fullName>
    </submittedName>
</protein>
<evidence type="ECO:0000259" key="2">
    <source>
        <dbReference type="Pfam" id="PF03372"/>
    </source>
</evidence>
<dbReference type="AlphaFoldDB" id="A0A6N1VLY5"/>
<keyword evidence="3" id="KW-0269">Exonuclease</keyword>
<proteinExistence type="predicted"/>
<dbReference type="Proteomes" id="UP000509367">
    <property type="component" value="Chromosome"/>
</dbReference>
<keyword evidence="3" id="KW-0540">Nuclease</keyword>
<dbReference type="PANTHER" id="PTHR12121:SF36">
    <property type="entry name" value="ENDONUCLEASE_EXONUCLEASE_PHOSPHATASE DOMAIN-CONTAINING PROTEIN"/>
    <property type="match status" value="1"/>
</dbReference>
<dbReference type="InterPro" id="IPR036691">
    <property type="entry name" value="Endo/exonu/phosph_ase_sf"/>
</dbReference>
<name>A0A6N1VLY5_9HYPH</name>
<keyword evidence="4" id="KW-1185">Reference proteome</keyword>
<accession>A0A6N1VLY5</accession>
<dbReference type="GO" id="GO:0000175">
    <property type="term" value="F:3'-5'-RNA exonuclease activity"/>
    <property type="evidence" value="ECO:0007669"/>
    <property type="project" value="TreeGrafter"/>
</dbReference>
<dbReference type="InterPro" id="IPR005135">
    <property type="entry name" value="Endo/exonuclease/phosphatase"/>
</dbReference>
<dbReference type="RefSeq" id="WP_175277858.1">
    <property type="nucleotide sequence ID" value="NZ_CP054836.1"/>
</dbReference>
<dbReference type="GO" id="GO:0004519">
    <property type="term" value="F:endonuclease activity"/>
    <property type="evidence" value="ECO:0007669"/>
    <property type="project" value="UniProtKB-KW"/>
</dbReference>
<organism evidence="3 4">
    <name type="scientific">Oricola thermophila</name>
    <dbReference type="NCBI Taxonomy" id="2742145"/>
    <lineage>
        <taxon>Bacteria</taxon>
        <taxon>Pseudomonadati</taxon>
        <taxon>Pseudomonadota</taxon>
        <taxon>Alphaproteobacteria</taxon>
        <taxon>Hyphomicrobiales</taxon>
        <taxon>Ahrensiaceae</taxon>
        <taxon>Oricola</taxon>
    </lineage>
</organism>
<dbReference type="Gene3D" id="3.60.10.10">
    <property type="entry name" value="Endonuclease/exonuclease/phosphatase"/>
    <property type="match status" value="1"/>
</dbReference>
<feature type="chain" id="PRO_5026970736" evidence="1">
    <location>
        <begin position="21"/>
        <end position="292"/>
    </location>
</feature>
<feature type="domain" description="Endonuclease/exonuclease/phosphatase" evidence="2">
    <location>
        <begin position="36"/>
        <end position="280"/>
    </location>
</feature>
<keyword evidence="3" id="KW-0255">Endonuclease</keyword>
<dbReference type="KEGG" id="orm:HTY61_16655"/>
<keyword evidence="1" id="KW-0732">Signal</keyword>
<dbReference type="EMBL" id="CP054836">
    <property type="protein sequence ID" value="QKV19967.1"/>
    <property type="molecule type" value="Genomic_DNA"/>
</dbReference>
<reference evidence="3 4" key="1">
    <citation type="submission" date="2020-06" db="EMBL/GenBank/DDBJ databases">
        <title>Oricola thermophila sp. nov. isolated from a tidal sediments.</title>
        <authorList>
            <person name="Kwon K.K."/>
            <person name="Yang S.-H."/>
            <person name="Park M.-J."/>
        </authorList>
    </citation>
    <scope>NUCLEOTIDE SEQUENCE [LARGE SCALE GENOMIC DNA]</scope>
    <source>
        <strain evidence="3 4">MEBiC13590</strain>
    </source>
</reference>
<sequence length="292" mass="31722">MAALAALPLLVIAGHSVAGAIAPASPPAPDGAFRVASFNIGYIRDPSGLPRWQRRRGAVTEVLKRIGADVIAFQEMETFAGGKFNRVNRQLDWILETVPGYAVAAFGDPETYPSTQPVLYRPDVFEAVDQGFFYYSDTPDVIYSRSFDGGFDYYASTATLRHRASGRLITFFNVHTDIRSPGNRLRAAEMIAERAAAMRAAGRAVIVLGDFNAHRGAPVLEIIRSAGLEGGRLLAPTFHLGIGLPFRLAIDHILHGPDLVMIHGPTIHRARPVGRYPSDHYPISAVFDLSGS</sequence>
<dbReference type="InterPro" id="IPR050410">
    <property type="entry name" value="CCR4/nocturin_mRNA_transcr"/>
</dbReference>
<evidence type="ECO:0000313" key="3">
    <source>
        <dbReference type="EMBL" id="QKV19967.1"/>
    </source>
</evidence>
<feature type="signal peptide" evidence="1">
    <location>
        <begin position="1"/>
        <end position="20"/>
    </location>
</feature>
<evidence type="ECO:0000313" key="4">
    <source>
        <dbReference type="Proteomes" id="UP000509367"/>
    </source>
</evidence>
<dbReference type="PANTHER" id="PTHR12121">
    <property type="entry name" value="CARBON CATABOLITE REPRESSOR PROTEIN 4"/>
    <property type="match status" value="1"/>
</dbReference>
<keyword evidence="3" id="KW-0378">Hydrolase</keyword>
<evidence type="ECO:0000256" key="1">
    <source>
        <dbReference type="SAM" id="SignalP"/>
    </source>
</evidence>